<dbReference type="EMBL" id="CP069102">
    <property type="protein sequence ID" value="QSS49644.1"/>
    <property type="molecule type" value="Genomic_DNA"/>
</dbReference>
<accession>A0A8A1LB41</accession>
<evidence type="ECO:0000313" key="1">
    <source>
        <dbReference type="EMBL" id="QSS49644.1"/>
    </source>
</evidence>
<dbReference type="VEuPathDB" id="FungiDB:I7I53_10055"/>
<organism evidence="1 2">
    <name type="scientific">Ajellomyces capsulatus (strain H88)</name>
    <name type="common">Darling's disease fungus</name>
    <name type="synonym">Histoplasma capsulatum</name>
    <dbReference type="NCBI Taxonomy" id="544711"/>
    <lineage>
        <taxon>Eukaryota</taxon>
        <taxon>Fungi</taxon>
        <taxon>Dikarya</taxon>
        <taxon>Ascomycota</taxon>
        <taxon>Pezizomycotina</taxon>
        <taxon>Eurotiomycetes</taxon>
        <taxon>Eurotiomycetidae</taxon>
        <taxon>Onygenales</taxon>
        <taxon>Ajellomycetaceae</taxon>
        <taxon>Histoplasma</taxon>
    </lineage>
</organism>
<dbReference type="AlphaFoldDB" id="A0A8A1LB41"/>
<reference evidence="1" key="1">
    <citation type="submission" date="2021-01" db="EMBL/GenBank/DDBJ databases">
        <title>Chromosome-level genome assembly of a human fungal pathogen reveals clustering of transcriptionally co-regulated genes.</title>
        <authorList>
            <person name="Voorhies M."/>
            <person name="Cohen S."/>
            <person name="Shea T.P."/>
            <person name="Petrus S."/>
            <person name="Munoz J.F."/>
            <person name="Poplawski S."/>
            <person name="Goldman W.E."/>
            <person name="Michael T."/>
            <person name="Cuomo C.A."/>
            <person name="Sil A."/>
            <person name="Beyhan S."/>
        </authorList>
    </citation>
    <scope>NUCLEOTIDE SEQUENCE</scope>
    <source>
        <strain evidence="1">H88</strain>
    </source>
</reference>
<dbReference type="Proteomes" id="UP000663419">
    <property type="component" value="Chromosome 1"/>
</dbReference>
<protein>
    <submittedName>
        <fullName evidence="1">Uncharacterized protein</fullName>
    </submittedName>
</protein>
<proteinExistence type="predicted"/>
<gene>
    <name evidence="1" type="ORF">I7I53_10055</name>
</gene>
<sequence length="106" mass="11777">MEGSGDNGISQGAGAGFRFAIPSQSLNLKLCQTIYSVVHTPTRTESITPVAARALRQRLNHMCSDLIESFSTNYGFYPILIPNSERMSAVQYNRLHCWHNMGKLMA</sequence>
<name>A0A8A1LB41_AJEC8</name>
<evidence type="ECO:0000313" key="2">
    <source>
        <dbReference type="Proteomes" id="UP000663419"/>
    </source>
</evidence>